<dbReference type="InterPro" id="IPR038071">
    <property type="entry name" value="UROD/MetE-like_sf"/>
</dbReference>
<accession>X1SMC5</accession>
<evidence type="ECO:0000313" key="1">
    <source>
        <dbReference type="EMBL" id="GAI80311.1"/>
    </source>
</evidence>
<gene>
    <name evidence="1" type="ORF">S12H4_26163</name>
</gene>
<dbReference type="AlphaFoldDB" id="X1SMC5"/>
<dbReference type="Gene3D" id="3.20.20.210">
    <property type="match status" value="1"/>
</dbReference>
<proteinExistence type="predicted"/>
<feature type="non-terminal residue" evidence="1">
    <location>
        <position position="149"/>
    </location>
</feature>
<comment type="caution">
    <text evidence="1">The sequence shown here is derived from an EMBL/GenBank/DDBJ whole genome shotgun (WGS) entry which is preliminary data.</text>
</comment>
<organism evidence="1">
    <name type="scientific">marine sediment metagenome</name>
    <dbReference type="NCBI Taxonomy" id="412755"/>
    <lineage>
        <taxon>unclassified sequences</taxon>
        <taxon>metagenomes</taxon>
        <taxon>ecological metagenomes</taxon>
    </lineage>
</organism>
<sequence length="149" mass="16769">MGELNAKENYLEAVAFGQPEYVPLGNEQVRWSFQFEGNYRGEDWTDSWGASWHVGLPETVPFPVGNPLPSLDLLGDYRFPDPDALVCTQEIASGLSAVDRATHIVDGHLSYLLFERAWAVMGMDNMLMALVTHPRETHEFLHGIATYTR</sequence>
<dbReference type="EMBL" id="BARW01014817">
    <property type="protein sequence ID" value="GAI80311.1"/>
    <property type="molecule type" value="Genomic_DNA"/>
</dbReference>
<name>X1SMC5_9ZZZZ</name>
<protein>
    <submittedName>
        <fullName evidence="1">Uncharacterized protein</fullName>
    </submittedName>
</protein>
<reference evidence="1" key="1">
    <citation type="journal article" date="2014" name="Front. Microbiol.">
        <title>High frequency of phylogenetically diverse reductive dehalogenase-homologous genes in deep subseafloor sedimentary metagenomes.</title>
        <authorList>
            <person name="Kawai M."/>
            <person name="Futagami T."/>
            <person name="Toyoda A."/>
            <person name="Takaki Y."/>
            <person name="Nishi S."/>
            <person name="Hori S."/>
            <person name="Arai W."/>
            <person name="Tsubouchi T."/>
            <person name="Morono Y."/>
            <person name="Uchiyama I."/>
            <person name="Ito T."/>
            <person name="Fujiyama A."/>
            <person name="Inagaki F."/>
            <person name="Takami H."/>
        </authorList>
    </citation>
    <scope>NUCLEOTIDE SEQUENCE</scope>
    <source>
        <strain evidence="1">Expedition CK06-06</strain>
    </source>
</reference>